<dbReference type="AlphaFoldDB" id="A0A4Q9I1P5"/>
<accession>A0A4Q9I1P5</accession>
<organism evidence="2 3">
    <name type="scientific">Streptomyces kasugaensis</name>
    <dbReference type="NCBI Taxonomy" id="1946"/>
    <lineage>
        <taxon>Bacteria</taxon>
        <taxon>Bacillati</taxon>
        <taxon>Actinomycetota</taxon>
        <taxon>Actinomycetes</taxon>
        <taxon>Kitasatosporales</taxon>
        <taxon>Streptomycetaceae</taxon>
        <taxon>Streptomyces</taxon>
    </lineage>
</organism>
<gene>
    <name evidence="2" type="ORF">EYS09_00415</name>
</gene>
<feature type="compositionally biased region" description="Basic and acidic residues" evidence="1">
    <location>
        <begin position="37"/>
        <end position="60"/>
    </location>
</feature>
<evidence type="ECO:0000313" key="3">
    <source>
        <dbReference type="Proteomes" id="UP000292452"/>
    </source>
</evidence>
<keyword evidence="3" id="KW-1185">Reference proteome</keyword>
<dbReference type="Proteomes" id="UP000292452">
    <property type="component" value="Unassembled WGS sequence"/>
</dbReference>
<name>A0A4Q9I1P5_STRKA</name>
<evidence type="ECO:0000313" key="2">
    <source>
        <dbReference type="EMBL" id="TBO61586.1"/>
    </source>
</evidence>
<protein>
    <submittedName>
        <fullName evidence="2">Uncharacterized protein</fullName>
    </submittedName>
</protein>
<feature type="compositionally biased region" description="Basic and acidic residues" evidence="1">
    <location>
        <begin position="1"/>
        <end position="24"/>
    </location>
</feature>
<comment type="caution">
    <text evidence="2">The sequence shown here is derived from an EMBL/GenBank/DDBJ whole genome shotgun (WGS) entry which is preliminary data.</text>
</comment>
<proteinExistence type="predicted"/>
<evidence type="ECO:0000256" key="1">
    <source>
        <dbReference type="SAM" id="MobiDB-lite"/>
    </source>
</evidence>
<sequence>MGMKDKAQRAREQADSKLREERKKAPQRSGRTGSKSEANDKAWQEKLRQQQAEQDRRDTFDENFEV</sequence>
<reference evidence="2 3" key="1">
    <citation type="submission" date="2019-02" db="EMBL/GenBank/DDBJ databases">
        <title>Draft Genome Sequence of Streptomyces sp. AM-2504, identified by 16S rRNA comparative analysis as a Streptomyces Kasugaensis strain.</title>
        <authorList>
            <person name="Napolioni V."/>
            <person name="Giuliodori A.M."/>
            <person name="Spurio R."/>
            <person name="Fabbretti A."/>
        </authorList>
    </citation>
    <scope>NUCLEOTIDE SEQUENCE [LARGE SCALE GENOMIC DNA]</scope>
    <source>
        <strain evidence="2 3">AM-2504</strain>
    </source>
</reference>
<feature type="region of interest" description="Disordered" evidence="1">
    <location>
        <begin position="1"/>
        <end position="66"/>
    </location>
</feature>
<dbReference type="RefSeq" id="WP_131121798.1">
    <property type="nucleotide sequence ID" value="NZ_SIXH01000002.1"/>
</dbReference>
<dbReference type="EMBL" id="SIXH01000002">
    <property type="protein sequence ID" value="TBO61586.1"/>
    <property type="molecule type" value="Genomic_DNA"/>
</dbReference>